<evidence type="ECO:0000313" key="6">
    <source>
        <dbReference type="Proteomes" id="UP000487268"/>
    </source>
</evidence>
<dbReference type="InterPro" id="IPR036388">
    <property type="entry name" value="WH-like_DNA-bd_sf"/>
</dbReference>
<dbReference type="Proteomes" id="UP000487268">
    <property type="component" value="Unassembled WGS sequence"/>
</dbReference>
<protein>
    <submittedName>
        <fullName evidence="5">Putative HTH-type transcriptional regulator</fullName>
    </submittedName>
</protein>
<dbReference type="RefSeq" id="WP_153531468.1">
    <property type="nucleotide sequence ID" value="NZ_WEGH01000001.1"/>
</dbReference>
<evidence type="ECO:0000256" key="2">
    <source>
        <dbReference type="ARBA" id="ARBA00023125"/>
    </source>
</evidence>
<dbReference type="OrthoDB" id="3526217at2"/>
<dbReference type="PROSITE" id="PS51118">
    <property type="entry name" value="HTH_HXLR"/>
    <property type="match status" value="1"/>
</dbReference>
<keyword evidence="3" id="KW-0804">Transcription</keyword>
<dbReference type="PANTHER" id="PTHR33204">
    <property type="entry name" value="TRANSCRIPTIONAL REGULATOR, MARR FAMILY"/>
    <property type="match status" value="1"/>
</dbReference>
<comment type="caution">
    <text evidence="5">The sequence shown here is derived from an EMBL/GenBank/DDBJ whole genome shotgun (WGS) entry which is preliminary data.</text>
</comment>
<dbReference type="AlphaFoldDB" id="A0A7K0BQZ2"/>
<accession>A0A7K0BQZ2</accession>
<dbReference type="Gene3D" id="1.10.10.10">
    <property type="entry name" value="Winged helix-like DNA-binding domain superfamily/Winged helix DNA-binding domain"/>
    <property type="match status" value="1"/>
</dbReference>
<evidence type="ECO:0000256" key="3">
    <source>
        <dbReference type="ARBA" id="ARBA00023163"/>
    </source>
</evidence>
<evidence type="ECO:0000313" key="5">
    <source>
        <dbReference type="EMBL" id="MQY03579.1"/>
    </source>
</evidence>
<evidence type="ECO:0000259" key="4">
    <source>
        <dbReference type="PROSITE" id="PS51118"/>
    </source>
</evidence>
<sequence>MQRTSFGSIACSVARTLDLAGEPWSLLVVRDVFVGINRFDALRRDLGISRKVLSERLQRLADEGVLERRAYSEHPPRHEYHLTPKGLELCEVMFAIVAWGDRWTAGEAGPPALLRHERCGSLTRARVCCSECGEPLHASEVRAEAGPGGSNGPGTVLMAERLQAR</sequence>
<keyword evidence="1" id="KW-0805">Transcription regulation</keyword>
<dbReference type="InterPro" id="IPR002577">
    <property type="entry name" value="HTH_HxlR"/>
</dbReference>
<feature type="domain" description="HTH hxlR-type" evidence="4">
    <location>
        <begin position="11"/>
        <end position="108"/>
    </location>
</feature>
<evidence type="ECO:0000256" key="1">
    <source>
        <dbReference type="ARBA" id="ARBA00023015"/>
    </source>
</evidence>
<dbReference type="Pfam" id="PF01638">
    <property type="entry name" value="HxlR"/>
    <property type="match status" value="1"/>
</dbReference>
<reference evidence="5 6" key="1">
    <citation type="submission" date="2019-10" db="EMBL/GenBank/DDBJ databases">
        <title>Actinomadura rubteroloni sp. nov. and Actinomadura macrotermitis sp. nov., isolated from the gut of fungus growing-termite Macrotermes natalensis.</title>
        <authorList>
            <person name="Benndorf R."/>
            <person name="Martin K."/>
            <person name="Kuefner M."/>
            <person name="De Beer W."/>
            <person name="Kaster A.-K."/>
            <person name="Vollmers J."/>
            <person name="Poulsen M."/>
            <person name="Beemelmanns C."/>
        </authorList>
    </citation>
    <scope>NUCLEOTIDE SEQUENCE [LARGE SCALE GENOMIC DNA]</scope>
    <source>
        <strain evidence="5 6">RB68</strain>
    </source>
</reference>
<dbReference type="SUPFAM" id="SSF46785">
    <property type="entry name" value="Winged helix' DNA-binding domain"/>
    <property type="match status" value="1"/>
</dbReference>
<dbReference type="InterPro" id="IPR036390">
    <property type="entry name" value="WH_DNA-bd_sf"/>
</dbReference>
<name>A0A7K0BQZ2_9ACTN</name>
<dbReference type="GO" id="GO:0003677">
    <property type="term" value="F:DNA binding"/>
    <property type="evidence" value="ECO:0007669"/>
    <property type="project" value="UniProtKB-KW"/>
</dbReference>
<dbReference type="EMBL" id="WEGH01000001">
    <property type="protein sequence ID" value="MQY03579.1"/>
    <property type="molecule type" value="Genomic_DNA"/>
</dbReference>
<dbReference type="PANTHER" id="PTHR33204:SF18">
    <property type="entry name" value="TRANSCRIPTIONAL REGULATORY PROTEIN"/>
    <property type="match status" value="1"/>
</dbReference>
<proteinExistence type="predicted"/>
<keyword evidence="2" id="KW-0238">DNA-binding</keyword>
<gene>
    <name evidence="5" type="ORF">ACRB68_16230</name>
</gene>
<organism evidence="5 6">
    <name type="scientific">Actinomadura macrotermitis</name>
    <dbReference type="NCBI Taxonomy" id="2585200"/>
    <lineage>
        <taxon>Bacteria</taxon>
        <taxon>Bacillati</taxon>
        <taxon>Actinomycetota</taxon>
        <taxon>Actinomycetes</taxon>
        <taxon>Streptosporangiales</taxon>
        <taxon>Thermomonosporaceae</taxon>
        <taxon>Actinomadura</taxon>
    </lineage>
</organism>
<keyword evidence="6" id="KW-1185">Reference proteome</keyword>